<dbReference type="SUPFAM" id="SSF63829">
    <property type="entry name" value="Calcium-dependent phosphotriesterase"/>
    <property type="match status" value="1"/>
</dbReference>
<feature type="active site" description="Proton donor/acceptor" evidence="2">
    <location>
        <position position="196"/>
    </location>
</feature>
<proteinExistence type="inferred from homology"/>
<comment type="similarity">
    <text evidence="1">Belongs to the SMP-30/CGR1 family.</text>
</comment>
<dbReference type="AlphaFoldDB" id="A0A0H4PY53"/>
<accession>A0A0H4PY53</accession>
<keyword evidence="6" id="KW-1185">Reference proteome</keyword>
<dbReference type="RefSeq" id="WP_048643473.1">
    <property type="nucleotide sequence ID" value="NZ_CAXBGM010000184.1"/>
</dbReference>
<dbReference type="Gene3D" id="2.120.10.30">
    <property type="entry name" value="TolB, C-terminal domain"/>
    <property type="match status" value="1"/>
</dbReference>
<evidence type="ECO:0000256" key="2">
    <source>
        <dbReference type="PIRSR" id="PIRSR605511-1"/>
    </source>
</evidence>
<dbReference type="GO" id="GO:0004341">
    <property type="term" value="F:gluconolactonase activity"/>
    <property type="evidence" value="ECO:0007669"/>
    <property type="project" value="TreeGrafter"/>
</dbReference>
<feature type="domain" description="SMP-30/Gluconolactonase/LRE-like region" evidence="4">
    <location>
        <begin position="13"/>
        <end position="256"/>
    </location>
</feature>
<feature type="binding site" evidence="3">
    <location>
        <position position="100"/>
    </location>
    <ligand>
        <name>substrate</name>
    </ligand>
</feature>
<protein>
    <submittedName>
        <fullName evidence="5">Gluconolactonase</fullName>
    </submittedName>
</protein>
<evidence type="ECO:0000256" key="1">
    <source>
        <dbReference type="ARBA" id="ARBA00008853"/>
    </source>
</evidence>
<dbReference type="GO" id="GO:0019853">
    <property type="term" value="P:L-ascorbic acid biosynthetic process"/>
    <property type="evidence" value="ECO:0007669"/>
    <property type="project" value="TreeGrafter"/>
</dbReference>
<sequence>MEASLLLNAECVLAESPTWLEDEGCYLWVDIEKGHLYQLKPEVSGVKKWSFPHRLTLVVPDGKGNLVLALDAKLALFDPNTEKFDWLCDIENDKPDNRCNDGACDSEGRLWVGTMSTKFTDHAGALYLVGKDLSVTKKVEDVSISNGICWSLDNKTMYFIDSPTREIKAYDYNLATGDISFKNVAVEIPESLGTPDGMCMDQNGKLWVAHYGGFGVYQWDPETGEQLEKINVPAPNVTSCAFGGKERNQLLITTAQENMTAEMLKKYPLSGGVFTCDMDVKGAPVFGVRF</sequence>
<name>A0A0H4PY53_9BACT</name>
<dbReference type="GO" id="GO:0005509">
    <property type="term" value="F:calcium ion binding"/>
    <property type="evidence" value="ECO:0007669"/>
    <property type="project" value="TreeGrafter"/>
</dbReference>
<feature type="binding site" evidence="3">
    <location>
        <position position="146"/>
    </location>
    <ligand>
        <name>a divalent metal cation</name>
        <dbReference type="ChEBI" id="CHEBI:60240"/>
    </ligand>
</feature>
<reference evidence="5 6" key="1">
    <citation type="submission" date="2015-07" db="EMBL/GenBank/DDBJ databases">
        <authorList>
            <person name="Kim K.M."/>
        </authorList>
    </citation>
    <scope>NUCLEOTIDE SEQUENCE [LARGE SCALE GENOMIC DNA]</scope>
    <source>
        <strain evidence="5 6">KCTC 12363</strain>
    </source>
</reference>
<dbReference type="STRING" id="320787.CA2015_3997"/>
<dbReference type="PANTHER" id="PTHR10907:SF47">
    <property type="entry name" value="REGUCALCIN"/>
    <property type="match status" value="1"/>
</dbReference>
<dbReference type="PATRIC" id="fig|320787.5.peg.4378"/>
<dbReference type="PANTHER" id="PTHR10907">
    <property type="entry name" value="REGUCALCIN"/>
    <property type="match status" value="1"/>
</dbReference>
<dbReference type="KEGG" id="camu:CA2015_3997"/>
<evidence type="ECO:0000313" key="6">
    <source>
        <dbReference type="Proteomes" id="UP000036520"/>
    </source>
</evidence>
<dbReference type="InterPro" id="IPR005511">
    <property type="entry name" value="SMP-30"/>
</dbReference>
<dbReference type="InterPro" id="IPR011042">
    <property type="entry name" value="6-blade_b-propeller_TolB-like"/>
</dbReference>
<evidence type="ECO:0000256" key="3">
    <source>
        <dbReference type="PIRSR" id="PIRSR605511-2"/>
    </source>
</evidence>
<comment type="cofactor">
    <cofactor evidence="3">
        <name>Zn(2+)</name>
        <dbReference type="ChEBI" id="CHEBI:29105"/>
    </cofactor>
    <text evidence="3">Binds 1 divalent metal cation per subunit.</text>
</comment>
<evidence type="ECO:0000259" key="4">
    <source>
        <dbReference type="Pfam" id="PF08450"/>
    </source>
</evidence>
<keyword evidence="3" id="KW-0479">Metal-binding</keyword>
<dbReference type="Proteomes" id="UP000036520">
    <property type="component" value="Chromosome"/>
</dbReference>
<dbReference type="EMBL" id="CP012040">
    <property type="protein sequence ID" value="AKP53357.1"/>
    <property type="molecule type" value="Genomic_DNA"/>
</dbReference>
<dbReference type="PRINTS" id="PR01790">
    <property type="entry name" value="SMP30FAMILY"/>
</dbReference>
<feature type="binding site" evidence="3">
    <location>
        <position position="196"/>
    </location>
    <ligand>
        <name>a divalent metal cation</name>
        <dbReference type="ChEBI" id="CHEBI:60240"/>
    </ligand>
</feature>
<feature type="binding site" evidence="3">
    <location>
        <position position="98"/>
    </location>
    <ligand>
        <name>substrate</name>
    </ligand>
</feature>
<gene>
    <name evidence="5" type="ORF">CA2015_3997</name>
</gene>
<evidence type="ECO:0000313" key="5">
    <source>
        <dbReference type="EMBL" id="AKP53357.1"/>
    </source>
</evidence>
<organism evidence="5 6">
    <name type="scientific">Cyclobacterium amurskyense</name>
    <dbReference type="NCBI Taxonomy" id="320787"/>
    <lineage>
        <taxon>Bacteria</taxon>
        <taxon>Pseudomonadati</taxon>
        <taxon>Bacteroidota</taxon>
        <taxon>Cytophagia</taxon>
        <taxon>Cytophagales</taxon>
        <taxon>Cyclobacteriaceae</taxon>
        <taxon>Cyclobacterium</taxon>
    </lineage>
</organism>
<feature type="binding site" evidence="3">
    <location>
        <position position="15"/>
    </location>
    <ligand>
        <name>a divalent metal cation</name>
        <dbReference type="ChEBI" id="CHEBI:60240"/>
    </ligand>
</feature>
<dbReference type="InterPro" id="IPR013658">
    <property type="entry name" value="SGL"/>
</dbReference>
<keyword evidence="3" id="KW-0862">Zinc</keyword>
<dbReference type="OrthoDB" id="2633250at2"/>
<dbReference type="Pfam" id="PF08450">
    <property type="entry name" value="SGL"/>
    <property type="match status" value="1"/>
</dbReference>